<feature type="region of interest" description="Disordered" evidence="1">
    <location>
        <begin position="30"/>
        <end position="95"/>
    </location>
</feature>
<comment type="caution">
    <text evidence="2">The sequence shown here is derived from an EMBL/GenBank/DDBJ whole genome shotgun (WGS) entry which is preliminary data.</text>
</comment>
<organism evidence="2 3">
    <name type="scientific">Colocasia esculenta</name>
    <name type="common">Wild taro</name>
    <name type="synonym">Arum esculentum</name>
    <dbReference type="NCBI Taxonomy" id="4460"/>
    <lineage>
        <taxon>Eukaryota</taxon>
        <taxon>Viridiplantae</taxon>
        <taxon>Streptophyta</taxon>
        <taxon>Embryophyta</taxon>
        <taxon>Tracheophyta</taxon>
        <taxon>Spermatophyta</taxon>
        <taxon>Magnoliopsida</taxon>
        <taxon>Liliopsida</taxon>
        <taxon>Araceae</taxon>
        <taxon>Aroideae</taxon>
        <taxon>Colocasieae</taxon>
        <taxon>Colocasia</taxon>
    </lineage>
</organism>
<keyword evidence="3" id="KW-1185">Reference proteome</keyword>
<feature type="compositionally biased region" description="Polar residues" evidence="1">
    <location>
        <begin position="30"/>
        <end position="49"/>
    </location>
</feature>
<evidence type="ECO:0000313" key="2">
    <source>
        <dbReference type="EMBL" id="MQM06959.1"/>
    </source>
</evidence>
<dbReference type="AlphaFoldDB" id="A0A843WBH9"/>
<name>A0A843WBH9_COLES</name>
<gene>
    <name evidence="2" type="ORF">Taro_039792</name>
</gene>
<evidence type="ECO:0000256" key="1">
    <source>
        <dbReference type="SAM" id="MobiDB-lite"/>
    </source>
</evidence>
<accession>A0A843WBH9</accession>
<protein>
    <submittedName>
        <fullName evidence="2">Uncharacterized protein</fullName>
    </submittedName>
</protein>
<feature type="region of interest" description="Disordered" evidence="1">
    <location>
        <begin position="139"/>
        <end position="172"/>
    </location>
</feature>
<dbReference type="Proteomes" id="UP000652761">
    <property type="component" value="Unassembled WGS sequence"/>
</dbReference>
<dbReference type="EMBL" id="NMUH01003751">
    <property type="protein sequence ID" value="MQM06959.1"/>
    <property type="molecule type" value="Genomic_DNA"/>
</dbReference>
<reference evidence="2" key="1">
    <citation type="submission" date="2017-07" db="EMBL/GenBank/DDBJ databases">
        <title>Taro Niue Genome Assembly and Annotation.</title>
        <authorList>
            <person name="Atibalentja N."/>
            <person name="Keating K."/>
            <person name="Fields C.J."/>
        </authorList>
    </citation>
    <scope>NUCLEOTIDE SEQUENCE</scope>
    <source>
        <strain evidence="2">Niue_2</strain>
        <tissue evidence="2">Leaf</tissue>
    </source>
</reference>
<proteinExistence type="predicted"/>
<feature type="non-terminal residue" evidence="2">
    <location>
        <position position="195"/>
    </location>
</feature>
<evidence type="ECO:0000313" key="3">
    <source>
        <dbReference type="Proteomes" id="UP000652761"/>
    </source>
</evidence>
<sequence>MKVAEVGSMSEAMHDIAIKEIPNLLKKLIDSSQSQASSENAIPSGSHSHVVNDPLRAKTKGRGRQKRIDSSIEKMKKRSKLKRGEPHLPRGHIPAEDTIQPHVQPMHQVLHGQHMLNIAHTVQLINAFHASDAADAFPTGDASDAADASPTVDASDADDASPAGDDSPAGDASVVINVAPTAMAVGVQFHSGGLS</sequence>